<comment type="caution">
    <text evidence="2">The sequence shown here is derived from an EMBL/GenBank/DDBJ whole genome shotgun (WGS) entry which is preliminary data.</text>
</comment>
<evidence type="ECO:0000256" key="1">
    <source>
        <dbReference type="SAM" id="SignalP"/>
    </source>
</evidence>
<reference evidence="2 3" key="1">
    <citation type="submission" date="2020-04" db="EMBL/GenBank/DDBJ databases">
        <title>Perkinsus chesapeaki whole genome sequence.</title>
        <authorList>
            <person name="Bogema D.R."/>
        </authorList>
    </citation>
    <scope>NUCLEOTIDE SEQUENCE [LARGE SCALE GENOMIC DNA]</scope>
    <source>
        <strain evidence="2">ATCC PRA-425</strain>
    </source>
</reference>
<proteinExistence type="predicted"/>
<dbReference type="InterPro" id="IPR029058">
    <property type="entry name" value="AB_hydrolase_fold"/>
</dbReference>
<evidence type="ECO:0008006" key="4">
    <source>
        <dbReference type="Google" id="ProtNLM"/>
    </source>
</evidence>
<feature type="signal peptide" evidence="1">
    <location>
        <begin position="1"/>
        <end position="19"/>
    </location>
</feature>
<dbReference type="OrthoDB" id="2425929at2759"/>
<gene>
    <name evidence="2" type="ORF">FOL47_010759</name>
</gene>
<keyword evidence="1" id="KW-0732">Signal</keyword>
<evidence type="ECO:0000313" key="2">
    <source>
        <dbReference type="EMBL" id="KAF4653005.1"/>
    </source>
</evidence>
<dbReference type="Gene3D" id="3.40.50.1820">
    <property type="entry name" value="alpha/beta hydrolase"/>
    <property type="match status" value="1"/>
</dbReference>
<feature type="chain" id="PRO_5029829487" description="Phospholipase/carboxylesterase/thioesterase domain-containing protein" evidence="1">
    <location>
        <begin position="20"/>
        <end position="315"/>
    </location>
</feature>
<dbReference type="Proteomes" id="UP000591131">
    <property type="component" value="Unassembled WGS sequence"/>
</dbReference>
<name>A0A7J6L081_PERCH</name>
<keyword evidence="3" id="KW-1185">Reference proteome</keyword>
<sequence>MPLGWHILIFASLISWSIAGNKNIKHDVEKNSFEVNIHGDGIRKYNVYTPKHKAVTSLLLALHDFGEQRAYFLYHTDFRKHANTYGYELLVPQAAARGGAYPAWNAGGCCVLRNDSMIPNDTHFIEAIIAARRAVYGDVPVYGYGFGNGGMMIETLMCDGVIIKGVDAAGTLAISDNYKTGIAACDERFQRAAALSTETSLLIIHGTFDFFISWSGETAMFGNRVPAKWDNFIGWGARLGCDVTSNNSKQVPWVSTGLLSGFWKIPCPRKTGNKVVMFKVKGGTHFVNLDWRAFFRIRTEDISVAFLYDGREPYQ</sequence>
<dbReference type="AlphaFoldDB" id="A0A7J6L081"/>
<organism evidence="2 3">
    <name type="scientific">Perkinsus chesapeaki</name>
    <name type="common">Clam parasite</name>
    <name type="synonym">Perkinsus andrewsi</name>
    <dbReference type="NCBI Taxonomy" id="330153"/>
    <lineage>
        <taxon>Eukaryota</taxon>
        <taxon>Sar</taxon>
        <taxon>Alveolata</taxon>
        <taxon>Perkinsozoa</taxon>
        <taxon>Perkinsea</taxon>
        <taxon>Perkinsida</taxon>
        <taxon>Perkinsidae</taxon>
        <taxon>Perkinsus</taxon>
    </lineage>
</organism>
<protein>
    <recommendedName>
        <fullName evidence="4">Phospholipase/carboxylesterase/thioesterase domain-containing protein</fullName>
    </recommendedName>
</protein>
<evidence type="ECO:0000313" key="3">
    <source>
        <dbReference type="Proteomes" id="UP000591131"/>
    </source>
</evidence>
<accession>A0A7J6L081</accession>
<dbReference type="SUPFAM" id="SSF53474">
    <property type="entry name" value="alpha/beta-Hydrolases"/>
    <property type="match status" value="1"/>
</dbReference>
<dbReference type="EMBL" id="JAAPAO010000862">
    <property type="protein sequence ID" value="KAF4653005.1"/>
    <property type="molecule type" value="Genomic_DNA"/>
</dbReference>